<sequence>MSKSSIVAVEDGSVADLVLHNSGINELNDSSAKELAGAVISSSTNHETAVRPDDRQTVLLLSSPNEPSRVTTSNHLEASDITEISVINVSAD</sequence>
<dbReference type="Proteomes" id="UP000784294">
    <property type="component" value="Unassembled WGS sequence"/>
</dbReference>
<evidence type="ECO:0000313" key="2">
    <source>
        <dbReference type="Proteomes" id="UP000784294"/>
    </source>
</evidence>
<reference evidence="1" key="1">
    <citation type="submission" date="2018-11" db="EMBL/GenBank/DDBJ databases">
        <authorList>
            <consortium name="Pathogen Informatics"/>
        </authorList>
    </citation>
    <scope>NUCLEOTIDE SEQUENCE</scope>
</reference>
<dbReference type="AlphaFoldDB" id="A0A3S5CLQ5"/>
<protein>
    <submittedName>
        <fullName evidence="1">Uncharacterized protein</fullName>
    </submittedName>
</protein>
<evidence type="ECO:0000313" key="1">
    <source>
        <dbReference type="EMBL" id="VEL18823.1"/>
    </source>
</evidence>
<comment type="caution">
    <text evidence="1">The sequence shown here is derived from an EMBL/GenBank/DDBJ whole genome shotgun (WGS) entry which is preliminary data.</text>
</comment>
<dbReference type="EMBL" id="CAAALY010038870">
    <property type="protein sequence ID" value="VEL18823.1"/>
    <property type="molecule type" value="Genomic_DNA"/>
</dbReference>
<gene>
    <name evidence="1" type="ORF">PXEA_LOCUS12263</name>
</gene>
<proteinExistence type="predicted"/>
<accession>A0A3S5CLQ5</accession>
<organism evidence="1 2">
    <name type="scientific">Protopolystoma xenopodis</name>
    <dbReference type="NCBI Taxonomy" id="117903"/>
    <lineage>
        <taxon>Eukaryota</taxon>
        <taxon>Metazoa</taxon>
        <taxon>Spiralia</taxon>
        <taxon>Lophotrochozoa</taxon>
        <taxon>Platyhelminthes</taxon>
        <taxon>Monogenea</taxon>
        <taxon>Polyopisthocotylea</taxon>
        <taxon>Polystomatidea</taxon>
        <taxon>Polystomatidae</taxon>
        <taxon>Protopolystoma</taxon>
    </lineage>
</organism>
<keyword evidence="2" id="KW-1185">Reference proteome</keyword>
<name>A0A3S5CLQ5_9PLAT</name>